<dbReference type="PANTHER" id="PTHR11705">
    <property type="entry name" value="PROTEASE FAMILY M14 CARBOXYPEPTIDASE A,B"/>
    <property type="match status" value="1"/>
</dbReference>
<dbReference type="PANTHER" id="PTHR11705:SF143">
    <property type="entry name" value="SLL0236 PROTEIN"/>
    <property type="match status" value="1"/>
</dbReference>
<dbReference type="InterPro" id="IPR000834">
    <property type="entry name" value="Peptidase_M14"/>
</dbReference>
<evidence type="ECO:0000256" key="5">
    <source>
        <dbReference type="ARBA" id="ARBA00022833"/>
    </source>
</evidence>
<sequence length="435" mass="47053">MRRPLLASLAALAAGASLVAAPLAAAAPAAGAEPPRTGFERSDGTEWTSLEDEARFLRQVDRDSDRVSIRTIARTAQDRPVRMVQIGSGPRSQQEVAEGSTLLLLCLQHGNEPAGREACLSTVRDLAYATDARTQRLLDRTTVLVVPTFNPDGRAADTRQNSAGVDLNRDHLVLTQPETQGLARVLRDLRPDVLHDAHEYGGTPELYDRDLISLWPRNRNVDDRVHALARQLSLTYVNGTVEDAGFSTGIYGIYNGPDGEPVAQVAGDEDERILRNLAGLRHVAGLLVETRIDDGLEDDPEGNVRRVNSQLAAVRGTLSMVLEKRTQLARQTAAARERAAQEGASGDSPYYLGGADNRLPERSEVLFEPPCAYELTAEQFSSVRRTLTLHGIETTRSGGTVTVSMAQEAQPVIPLLLDERAEYEVAAGTPVACGA</sequence>
<dbReference type="SMART" id="SM00631">
    <property type="entry name" value="Zn_pept"/>
    <property type="match status" value="1"/>
</dbReference>
<evidence type="ECO:0000256" key="1">
    <source>
        <dbReference type="ARBA" id="ARBA00001947"/>
    </source>
</evidence>
<dbReference type="Gene3D" id="3.40.630.10">
    <property type="entry name" value="Zn peptidases"/>
    <property type="match status" value="1"/>
</dbReference>
<evidence type="ECO:0000256" key="6">
    <source>
        <dbReference type="ARBA" id="ARBA00023049"/>
    </source>
</evidence>
<protein>
    <submittedName>
        <fullName evidence="11">Carboxypeptidase</fullName>
    </submittedName>
</protein>
<evidence type="ECO:0000313" key="11">
    <source>
        <dbReference type="EMBL" id="RJK94867.1"/>
    </source>
</evidence>
<accession>A0A3A3YW00</accession>
<keyword evidence="4" id="KW-0378">Hydrolase</keyword>
<feature type="domain" description="Peptidase M14" evidence="10">
    <location>
        <begin position="46"/>
        <end position="321"/>
    </location>
</feature>
<dbReference type="PROSITE" id="PS52035">
    <property type="entry name" value="PEPTIDASE_M14"/>
    <property type="match status" value="1"/>
</dbReference>
<dbReference type="AlphaFoldDB" id="A0A3A3YW00"/>
<dbReference type="Proteomes" id="UP000265614">
    <property type="component" value="Unassembled WGS sequence"/>
</dbReference>
<dbReference type="EMBL" id="QZEZ01000006">
    <property type="protein sequence ID" value="RJK94867.1"/>
    <property type="molecule type" value="Genomic_DNA"/>
</dbReference>
<dbReference type="GO" id="GO:0005615">
    <property type="term" value="C:extracellular space"/>
    <property type="evidence" value="ECO:0007669"/>
    <property type="project" value="TreeGrafter"/>
</dbReference>
<gene>
    <name evidence="11" type="ORF">D5H78_13770</name>
</gene>
<dbReference type="GO" id="GO:0006508">
    <property type="term" value="P:proteolysis"/>
    <property type="evidence" value="ECO:0007669"/>
    <property type="project" value="UniProtKB-KW"/>
</dbReference>
<evidence type="ECO:0000256" key="3">
    <source>
        <dbReference type="ARBA" id="ARBA00022670"/>
    </source>
</evidence>
<keyword evidence="9" id="KW-0732">Signal</keyword>
<comment type="cofactor">
    <cofactor evidence="1">
        <name>Zn(2+)</name>
        <dbReference type="ChEBI" id="CHEBI:29105"/>
    </cofactor>
</comment>
<dbReference type="RefSeq" id="WP_119951050.1">
    <property type="nucleotide sequence ID" value="NZ_QZEZ01000006.1"/>
</dbReference>
<dbReference type="OrthoDB" id="9758209at2"/>
<dbReference type="Pfam" id="PF00246">
    <property type="entry name" value="Peptidase_M14"/>
    <property type="match status" value="1"/>
</dbReference>
<name>A0A3A3YW00_9ACTN</name>
<feature type="active site" description="Proton donor/acceptor" evidence="7">
    <location>
        <position position="289"/>
    </location>
</feature>
<proteinExistence type="inferred from homology"/>
<feature type="signal peptide" evidence="9">
    <location>
        <begin position="1"/>
        <end position="26"/>
    </location>
</feature>
<evidence type="ECO:0000259" key="10">
    <source>
        <dbReference type="PROSITE" id="PS52035"/>
    </source>
</evidence>
<organism evidence="11 12">
    <name type="scientific">Vallicoccus soli</name>
    <dbReference type="NCBI Taxonomy" id="2339232"/>
    <lineage>
        <taxon>Bacteria</taxon>
        <taxon>Bacillati</taxon>
        <taxon>Actinomycetota</taxon>
        <taxon>Actinomycetes</taxon>
        <taxon>Motilibacterales</taxon>
        <taxon>Vallicoccaceae</taxon>
        <taxon>Vallicoccus</taxon>
    </lineage>
</organism>
<evidence type="ECO:0000256" key="7">
    <source>
        <dbReference type="PROSITE-ProRule" id="PRU01379"/>
    </source>
</evidence>
<dbReference type="CDD" id="cd06242">
    <property type="entry name" value="M14-like"/>
    <property type="match status" value="1"/>
</dbReference>
<evidence type="ECO:0000256" key="8">
    <source>
        <dbReference type="SAM" id="MobiDB-lite"/>
    </source>
</evidence>
<dbReference type="SUPFAM" id="SSF53187">
    <property type="entry name" value="Zn-dependent exopeptidases"/>
    <property type="match status" value="1"/>
</dbReference>
<keyword evidence="11" id="KW-0121">Carboxypeptidase</keyword>
<evidence type="ECO:0000256" key="2">
    <source>
        <dbReference type="ARBA" id="ARBA00005988"/>
    </source>
</evidence>
<dbReference type="GO" id="GO:0004181">
    <property type="term" value="F:metallocarboxypeptidase activity"/>
    <property type="evidence" value="ECO:0007669"/>
    <property type="project" value="InterPro"/>
</dbReference>
<keyword evidence="6" id="KW-0482">Metalloprotease</keyword>
<keyword evidence="5" id="KW-0862">Zinc</keyword>
<dbReference type="GO" id="GO:0008270">
    <property type="term" value="F:zinc ion binding"/>
    <property type="evidence" value="ECO:0007669"/>
    <property type="project" value="InterPro"/>
</dbReference>
<reference evidence="11 12" key="1">
    <citation type="submission" date="2018-09" db="EMBL/GenBank/DDBJ databases">
        <title>YIM 75000 draft genome.</title>
        <authorList>
            <person name="Tang S."/>
            <person name="Feng Y."/>
        </authorList>
    </citation>
    <scope>NUCLEOTIDE SEQUENCE [LARGE SCALE GENOMIC DNA]</scope>
    <source>
        <strain evidence="11 12">YIM 75000</strain>
    </source>
</reference>
<feature type="chain" id="PRO_5017437654" evidence="9">
    <location>
        <begin position="27"/>
        <end position="435"/>
    </location>
</feature>
<comment type="similarity">
    <text evidence="2 7">Belongs to the peptidase M14 family.</text>
</comment>
<keyword evidence="12" id="KW-1185">Reference proteome</keyword>
<feature type="region of interest" description="Disordered" evidence="8">
    <location>
        <begin position="332"/>
        <end position="352"/>
    </location>
</feature>
<evidence type="ECO:0000256" key="9">
    <source>
        <dbReference type="SAM" id="SignalP"/>
    </source>
</evidence>
<comment type="caution">
    <text evidence="11">The sequence shown here is derived from an EMBL/GenBank/DDBJ whole genome shotgun (WGS) entry which is preliminary data.</text>
</comment>
<evidence type="ECO:0000256" key="4">
    <source>
        <dbReference type="ARBA" id="ARBA00022801"/>
    </source>
</evidence>
<evidence type="ECO:0000313" key="12">
    <source>
        <dbReference type="Proteomes" id="UP000265614"/>
    </source>
</evidence>
<keyword evidence="3" id="KW-0645">Protease</keyword>